<dbReference type="Proteomes" id="UP001224926">
    <property type="component" value="Plasmid unnamed1"/>
</dbReference>
<evidence type="ECO:0000256" key="1">
    <source>
        <dbReference type="SAM" id="Phobius"/>
    </source>
</evidence>
<accession>A0AAF0PKR1</accession>
<sequence length="78" mass="8803">MYELSELARTYPALAVVAALGAILAYAKAKDAVYGQPRDNGDFDKYRATRIKEMYRYASYTIAFGMLVWLFHGSQLIS</sequence>
<keyword evidence="1" id="KW-1133">Transmembrane helix</keyword>
<name>A0AAF0PKR1_9EURY</name>
<gene>
    <name evidence="2" type="ORF">NP511_22090</name>
</gene>
<dbReference type="AlphaFoldDB" id="A0AAF0PKR1"/>
<reference evidence="2 3" key="1">
    <citation type="submission" date="2022-07" db="EMBL/GenBank/DDBJ databases">
        <title>Two temperate virus in Haloterrigena jeotgali A29.</title>
        <authorList>
            <person name="Deng X."/>
        </authorList>
    </citation>
    <scope>NUCLEOTIDE SEQUENCE [LARGE SCALE GENOMIC DNA]</scope>
    <source>
        <strain evidence="2 3">A29</strain>
        <plasmid evidence="2 3">unnamed1</plasmid>
    </source>
</reference>
<keyword evidence="1" id="KW-0812">Transmembrane</keyword>
<feature type="transmembrane region" description="Helical" evidence="1">
    <location>
        <begin position="57"/>
        <end position="77"/>
    </location>
</feature>
<protein>
    <submittedName>
        <fullName evidence="2">Uncharacterized protein</fullName>
    </submittedName>
</protein>
<keyword evidence="1" id="KW-0472">Membrane</keyword>
<organism evidence="2 3">
    <name type="scientific">Natrinema thermotolerans</name>
    <dbReference type="NCBI Taxonomy" id="121872"/>
    <lineage>
        <taxon>Archaea</taxon>
        <taxon>Methanobacteriati</taxon>
        <taxon>Methanobacteriota</taxon>
        <taxon>Stenosarchaea group</taxon>
        <taxon>Halobacteria</taxon>
        <taxon>Halobacteriales</taxon>
        <taxon>Natrialbaceae</taxon>
        <taxon>Natrinema</taxon>
    </lineage>
</organism>
<dbReference type="EMBL" id="CP101874">
    <property type="protein sequence ID" value="WMT10288.1"/>
    <property type="molecule type" value="Genomic_DNA"/>
</dbReference>
<keyword evidence="3" id="KW-1185">Reference proteome</keyword>
<keyword evidence="2" id="KW-0614">Plasmid</keyword>
<dbReference type="RefSeq" id="WP_049967209.1">
    <property type="nucleotide sequence ID" value="NZ_CP101874.1"/>
</dbReference>
<evidence type="ECO:0000313" key="3">
    <source>
        <dbReference type="Proteomes" id="UP001224926"/>
    </source>
</evidence>
<dbReference type="GeneID" id="39860139"/>
<evidence type="ECO:0000313" key="2">
    <source>
        <dbReference type="EMBL" id="WMT10288.1"/>
    </source>
</evidence>
<dbReference type="GeneID" id="84216691"/>
<proteinExistence type="predicted"/>
<geneLocation type="plasmid" evidence="2 3">
    <name>unnamed1</name>
</geneLocation>